<evidence type="ECO:0000256" key="1">
    <source>
        <dbReference type="ARBA" id="ARBA00004953"/>
    </source>
</evidence>
<protein>
    <submittedName>
        <fullName evidence="7">Precorrin-6Y C5,15-methyltransferase (Decarboxylating) subunit CbiT</fullName>
    </submittedName>
</protein>
<dbReference type="Proteomes" id="UP001301797">
    <property type="component" value="Chromosome"/>
</dbReference>
<feature type="domain" description="Methyltransferase" evidence="6">
    <location>
        <begin position="25"/>
        <end position="90"/>
    </location>
</feature>
<accession>A0AA97FC61</accession>
<dbReference type="EMBL" id="CP043875">
    <property type="protein sequence ID" value="WOF15827.1"/>
    <property type="molecule type" value="Genomic_DNA"/>
</dbReference>
<dbReference type="GeneID" id="85229207"/>
<evidence type="ECO:0000313" key="7">
    <source>
        <dbReference type="EMBL" id="WOF15827.1"/>
    </source>
</evidence>
<organism evidence="7 8">
    <name type="scientific">Methanochimaera problematica</name>
    <dbReference type="NCBI Taxonomy" id="2609417"/>
    <lineage>
        <taxon>Archaea</taxon>
        <taxon>Methanobacteriati</taxon>
        <taxon>Methanobacteriota</taxon>
        <taxon>Stenosarchaea group</taxon>
        <taxon>Methanomicrobia</taxon>
        <taxon>Methanomicrobiales</taxon>
        <taxon>Methanomicrobiaceae</taxon>
        <taxon>Methanochimaera</taxon>
    </lineage>
</organism>
<evidence type="ECO:0000313" key="8">
    <source>
        <dbReference type="Proteomes" id="UP001301797"/>
    </source>
</evidence>
<dbReference type="KEGG" id="mefw:F1737_03520"/>
<name>A0AA97FC61_9EURY</name>
<keyword evidence="5" id="KW-0949">S-adenosyl-L-methionine</keyword>
<dbReference type="PANTHER" id="PTHR43182">
    <property type="entry name" value="COBALT-PRECORRIN-6B C(15)-METHYLTRANSFERASE (DECARBOXYLATING)"/>
    <property type="match status" value="1"/>
</dbReference>
<dbReference type="PANTHER" id="PTHR43182:SF1">
    <property type="entry name" value="COBALT-PRECORRIN-7 C(5)-METHYLTRANSFERASE"/>
    <property type="match status" value="1"/>
</dbReference>
<dbReference type="RefSeq" id="WP_317137399.1">
    <property type="nucleotide sequence ID" value="NZ_CP043875.1"/>
</dbReference>
<evidence type="ECO:0000259" key="6">
    <source>
        <dbReference type="Pfam" id="PF13847"/>
    </source>
</evidence>
<comment type="pathway">
    <text evidence="1">Cofactor biosynthesis; adenosylcobalamin biosynthesis.</text>
</comment>
<proteinExistence type="predicted"/>
<dbReference type="Gene3D" id="3.40.50.150">
    <property type="entry name" value="Vaccinia Virus protein VP39"/>
    <property type="match status" value="1"/>
</dbReference>
<dbReference type="GO" id="GO:0008276">
    <property type="term" value="F:protein methyltransferase activity"/>
    <property type="evidence" value="ECO:0007669"/>
    <property type="project" value="InterPro"/>
</dbReference>
<keyword evidence="8" id="KW-1185">Reference proteome</keyword>
<dbReference type="NCBIfam" id="TIGR02469">
    <property type="entry name" value="CbiT"/>
    <property type="match status" value="1"/>
</dbReference>
<dbReference type="InterPro" id="IPR029063">
    <property type="entry name" value="SAM-dependent_MTases_sf"/>
</dbReference>
<sequence>MELKGGPTQDEVMAISLFKLGLKNGDILADVGCGTGKVSIEAAKICSKVFAIDKRKEAIDCASGAIKESGVKNVDLISGEASEILKEIDYLDCAFLGGSANVENNLEILSGIVKGKIVINAVLLGTVQKSVEKMKSLGIFEEIIQVHVARSYSLCGDIMFKPINPVYIIVGSVNR</sequence>
<dbReference type="InterPro" id="IPR014008">
    <property type="entry name" value="Cbl_synth_MTase_CbiT"/>
</dbReference>
<dbReference type="GO" id="GO:0009236">
    <property type="term" value="P:cobalamin biosynthetic process"/>
    <property type="evidence" value="ECO:0007669"/>
    <property type="project" value="UniProtKB-KW"/>
</dbReference>
<keyword evidence="3" id="KW-0489">Methyltransferase</keyword>
<dbReference type="AlphaFoldDB" id="A0AA97FC61"/>
<dbReference type="GO" id="GO:0032259">
    <property type="term" value="P:methylation"/>
    <property type="evidence" value="ECO:0007669"/>
    <property type="project" value="UniProtKB-KW"/>
</dbReference>
<keyword evidence="2" id="KW-0169">Cobalamin biosynthesis</keyword>
<evidence type="ECO:0000256" key="3">
    <source>
        <dbReference type="ARBA" id="ARBA00022603"/>
    </source>
</evidence>
<evidence type="ECO:0000256" key="2">
    <source>
        <dbReference type="ARBA" id="ARBA00022573"/>
    </source>
</evidence>
<dbReference type="InterPro" id="IPR025714">
    <property type="entry name" value="Methyltranfer_dom"/>
</dbReference>
<gene>
    <name evidence="7" type="primary">cbiT</name>
    <name evidence="7" type="ORF">F1737_03520</name>
</gene>
<reference evidence="7 8" key="1">
    <citation type="submission" date="2019-09" db="EMBL/GenBank/DDBJ databases">
        <title>The complete genome of Methanoplanus sp. FWC-SCC4.</title>
        <authorList>
            <person name="Chen S.-C."/>
            <person name="Zhou Y.-Z."/>
            <person name="Lai M.-C."/>
        </authorList>
    </citation>
    <scope>NUCLEOTIDE SEQUENCE [LARGE SCALE GENOMIC DNA]</scope>
    <source>
        <strain evidence="7 8">FWC-SCC4</strain>
    </source>
</reference>
<evidence type="ECO:0000256" key="4">
    <source>
        <dbReference type="ARBA" id="ARBA00022679"/>
    </source>
</evidence>
<keyword evidence="4" id="KW-0808">Transferase</keyword>
<evidence type="ECO:0000256" key="5">
    <source>
        <dbReference type="ARBA" id="ARBA00022691"/>
    </source>
</evidence>
<dbReference type="CDD" id="cd02440">
    <property type="entry name" value="AdoMet_MTases"/>
    <property type="match status" value="1"/>
</dbReference>
<dbReference type="InterPro" id="IPR050714">
    <property type="entry name" value="Cobalamin_biosynth_MTase"/>
</dbReference>
<dbReference type="Pfam" id="PF13847">
    <property type="entry name" value="Methyltransf_31"/>
    <property type="match status" value="1"/>
</dbReference>
<dbReference type="SUPFAM" id="SSF53335">
    <property type="entry name" value="S-adenosyl-L-methionine-dependent methyltransferases"/>
    <property type="match status" value="1"/>
</dbReference>